<dbReference type="InterPro" id="IPR033900">
    <property type="entry name" value="Gram_neg_porin_domain"/>
</dbReference>
<evidence type="ECO:0000259" key="12">
    <source>
        <dbReference type="Pfam" id="PF13609"/>
    </source>
</evidence>
<evidence type="ECO:0000313" key="13">
    <source>
        <dbReference type="EMBL" id="ACX96806.1"/>
    </source>
</evidence>
<dbReference type="GO" id="GO:0009279">
    <property type="term" value="C:cell outer membrane"/>
    <property type="evidence" value="ECO:0007669"/>
    <property type="project" value="UniProtKB-SubCell"/>
</dbReference>
<evidence type="ECO:0000256" key="8">
    <source>
        <dbReference type="ARBA" id="ARBA00023114"/>
    </source>
</evidence>
<comment type="subcellular location">
    <subcellularLocation>
        <location evidence="1">Cell outer membrane</location>
        <topology evidence="1">Multi-pass membrane protein</topology>
    </subcellularLocation>
</comment>
<keyword evidence="6 11" id="KW-0732">Signal</keyword>
<evidence type="ECO:0000256" key="7">
    <source>
        <dbReference type="ARBA" id="ARBA00023065"/>
    </source>
</evidence>
<keyword evidence="3" id="KW-0813">Transport</keyword>
<dbReference type="InterPro" id="IPR050298">
    <property type="entry name" value="Gram-neg_bact_OMP"/>
</dbReference>
<dbReference type="PANTHER" id="PTHR34501">
    <property type="entry name" value="PROTEIN YDDL-RELATED"/>
    <property type="match status" value="1"/>
</dbReference>
<dbReference type="PANTHER" id="PTHR34501:SF9">
    <property type="entry name" value="MAJOR OUTER MEMBRANE PROTEIN P.IA"/>
    <property type="match status" value="1"/>
</dbReference>
<name>D0KVH6_HALNC</name>
<dbReference type="Proteomes" id="UP000009102">
    <property type="component" value="Chromosome"/>
</dbReference>
<evidence type="ECO:0000313" key="14">
    <source>
        <dbReference type="Proteomes" id="UP000009102"/>
    </source>
</evidence>
<keyword evidence="8" id="KW-0626">Porin</keyword>
<keyword evidence="10" id="KW-0998">Cell outer membrane</keyword>
<dbReference type="GO" id="GO:0015288">
    <property type="term" value="F:porin activity"/>
    <property type="evidence" value="ECO:0007669"/>
    <property type="project" value="UniProtKB-KW"/>
</dbReference>
<dbReference type="EMBL" id="CP001801">
    <property type="protein sequence ID" value="ACX96806.1"/>
    <property type="molecule type" value="Genomic_DNA"/>
</dbReference>
<evidence type="ECO:0000256" key="2">
    <source>
        <dbReference type="ARBA" id="ARBA00011233"/>
    </source>
</evidence>
<keyword evidence="9" id="KW-0472">Membrane</keyword>
<comment type="subunit">
    <text evidence="2">Homotrimer.</text>
</comment>
<evidence type="ECO:0000256" key="5">
    <source>
        <dbReference type="ARBA" id="ARBA00022692"/>
    </source>
</evidence>
<evidence type="ECO:0000256" key="10">
    <source>
        <dbReference type="ARBA" id="ARBA00023237"/>
    </source>
</evidence>
<keyword evidence="14" id="KW-1185">Reference proteome</keyword>
<evidence type="ECO:0000256" key="1">
    <source>
        <dbReference type="ARBA" id="ARBA00004571"/>
    </source>
</evidence>
<dbReference type="PRINTS" id="PR00182">
    <property type="entry name" value="ECOLNEIPORIN"/>
</dbReference>
<evidence type="ECO:0000256" key="4">
    <source>
        <dbReference type="ARBA" id="ARBA00022452"/>
    </source>
</evidence>
<gene>
    <name evidence="13" type="ordered locus">Hneap_1984</name>
</gene>
<evidence type="ECO:0000256" key="6">
    <source>
        <dbReference type="ARBA" id="ARBA00022729"/>
    </source>
</evidence>
<dbReference type="GO" id="GO:0046930">
    <property type="term" value="C:pore complex"/>
    <property type="evidence" value="ECO:0007669"/>
    <property type="project" value="UniProtKB-KW"/>
</dbReference>
<dbReference type="SUPFAM" id="SSF56935">
    <property type="entry name" value="Porins"/>
    <property type="match status" value="1"/>
</dbReference>
<protein>
    <submittedName>
        <fullName evidence="13">Porin Gram-negative type</fullName>
    </submittedName>
</protein>
<keyword evidence="5" id="KW-0812">Transmembrane</keyword>
<dbReference type="KEGG" id="hna:Hneap_1984"/>
<sequence>MKKNIIAIAVAAAMIAPAAAMADTTLYGKIHVSYDFVGGDNADNTTSGFSSNSSRIGIKGKEKINDSLSVIYQYETSVDWGTGKTSSSGGLGGQRGTFVGLTGGWGTVIAGRHDTPLKMMGRSYDLFDSTIGDTRNIISGPKNNAGLTDTKWDLCPAQTIAYVTPDLMGFKAVLAYINNWDPTGPNGIYGDQNKAYGASASYKIAGFGLDAAYEYHKNDTNAAPMKSDQSAYRLGANYSIAGFKILGFYQDIQNVAYSNDNQKAYGVGAAYTFMGANTIKAQYYKADDVDNTSDTNGELWAVGYDYKLSKQTSVYAVYAQTNNGANASYTIMDGGHGASYPQGNYNNTGSFTGGKSSAVSLGLVHKF</sequence>
<dbReference type="CDD" id="cd00342">
    <property type="entry name" value="gram_neg_porins"/>
    <property type="match status" value="1"/>
</dbReference>
<dbReference type="Gene3D" id="2.40.160.10">
    <property type="entry name" value="Porin"/>
    <property type="match status" value="1"/>
</dbReference>
<feature type="chain" id="PRO_5003010697" evidence="11">
    <location>
        <begin position="23"/>
        <end position="367"/>
    </location>
</feature>
<dbReference type="InterPro" id="IPR023614">
    <property type="entry name" value="Porin_dom_sf"/>
</dbReference>
<evidence type="ECO:0000256" key="11">
    <source>
        <dbReference type="SAM" id="SignalP"/>
    </source>
</evidence>
<dbReference type="OrthoDB" id="8173690at2"/>
<dbReference type="GO" id="GO:0034220">
    <property type="term" value="P:monoatomic ion transmembrane transport"/>
    <property type="evidence" value="ECO:0007669"/>
    <property type="project" value="InterPro"/>
</dbReference>
<organism evidence="13 14">
    <name type="scientific">Halothiobacillus neapolitanus (strain ATCC 23641 / DSM 15147 / CIP 104769 / NCIMB 8539 / c2)</name>
    <name type="common">Thiobacillus neapolitanus</name>
    <dbReference type="NCBI Taxonomy" id="555778"/>
    <lineage>
        <taxon>Bacteria</taxon>
        <taxon>Pseudomonadati</taxon>
        <taxon>Pseudomonadota</taxon>
        <taxon>Gammaproteobacteria</taxon>
        <taxon>Chromatiales</taxon>
        <taxon>Halothiobacillaceae</taxon>
        <taxon>Halothiobacillus</taxon>
    </lineage>
</organism>
<feature type="signal peptide" evidence="11">
    <location>
        <begin position="1"/>
        <end position="22"/>
    </location>
</feature>
<dbReference type="HOGENOM" id="CLU_038238_3_2_6"/>
<dbReference type="eggNOG" id="COG3203">
    <property type="taxonomic scope" value="Bacteria"/>
</dbReference>
<accession>D0KVH6</accession>
<evidence type="ECO:0000256" key="3">
    <source>
        <dbReference type="ARBA" id="ARBA00022448"/>
    </source>
</evidence>
<dbReference type="RefSeq" id="WP_012824838.1">
    <property type="nucleotide sequence ID" value="NC_013422.1"/>
</dbReference>
<dbReference type="Pfam" id="PF13609">
    <property type="entry name" value="Porin_4"/>
    <property type="match status" value="1"/>
</dbReference>
<evidence type="ECO:0000256" key="9">
    <source>
        <dbReference type="ARBA" id="ARBA00023136"/>
    </source>
</evidence>
<keyword evidence="7" id="KW-0406">Ion transport</keyword>
<proteinExistence type="predicted"/>
<keyword evidence="4" id="KW-1134">Transmembrane beta strand</keyword>
<reference evidence="13 14" key="1">
    <citation type="submission" date="2009-10" db="EMBL/GenBank/DDBJ databases">
        <title>Complete sequence of Halothiobacillus neapolitanus c2.</title>
        <authorList>
            <consortium name="US DOE Joint Genome Institute"/>
            <person name="Lucas S."/>
            <person name="Copeland A."/>
            <person name="Lapidus A."/>
            <person name="Glavina del Rio T."/>
            <person name="Tice H."/>
            <person name="Bruce D."/>
            <person name="Goodwin L."/>
            <person name="Pitluck S."/>
            <person name="Davenport K."/>
            <person name="Brettin T."/>
            <person name="Detter J.C."/>
            <person name="Han C."/>
            <person name="Tapia R."/>
            <person name="Larimer F."/>
            <person name="Land M."/>
            <person name="Hauser L."/>
            <person name="Kyrpides N."/>
            <person name="Mikhailova N."/>
            <person name="Kerfeld C."/>
            <person name="Cannon G."/>
            <person name="Heinhort S."/>
        </authorList>
    </citation>
    <scope>NUCLEOTIDE SEQUENCE [LARGE SCALE GENOMIC DNA]</scope>
    <source>
        <strain evidence="14">ATCC 23641 / c2</strain>
    </source>
</reference>
<dbReference type="AlphaFoldDB" id="D0KVH6"/>
<dbReference type="InterPro" id="IPR001702">
    <property type="entry name" value="Porin_Gram-ve"/>
</dbReference>
<feature type="domain" description="Porin" evidence="12">
    <location>
        <begin position="9"/>
        <end position="325"/>
    </location>
</feature>
<dbReference type="STRING" id="555778.Hneap_1984"/>